<evidence type="ECO:0000313" key="1">
    <source>
        <dbReference type="EMBL" id="CAB0044564.1"/>
    </source>
</evidence>
<dbReference type="AlphaFoldDB" id="A0A6H5J3E9"/>
<evidence type="ECO:0000313" key="2">
    <source>
        <dbReference type="Proteomes" id="UP000479190"/>
    </source>
</evidence>
<organism evidence="1 2">
    <name type="scientific">Trichogramma brassicae</name>
    <dbReference type="NCBI Taxonomy" id="86971"/>
    <lineage>
        <taxon>Eukaryota</taxon>
        <taxon>Metazoa</taxon>
        <taxon>Ecdysozoa</taxon>
        <taxon>Arthropoda</taxon>
        <taxon>Hexapoda</taxon>
        <taxon>Insecta</taxon>
        <taxon>Pterygota</taxon>
        <taxon>Neoptera</taxon>
        <taxon>Endopterygota</taxon>
        <taxon>Hymenoptera</taxon>
        <taxon>Apocrita</taxon>
        <taxon>Proctotrupomorpha</taxon>
        <taxon>Chalcidoidea</taxon>
        <taxon>Trichogrammatidae</taxon>
        <taxon>Trichogramma</taxon>
    </lineage>
</organism>
<dbReference type="EMBL" id="CADCXV010001472">
    <property type="protein sequence ID" value="CAB0044564.1"/>
    <property type="molecule type" value="Genomic_DNA"/>
</dbReference>
<name>A0A6H5J3E9_9HYME</name>
<accession>A0A6H5J3E9</accession>
<protein>
    <submittedName>
        <fullName evidence="1">Uncharacterized protein</fullName>
    </submittedName>
</protein>
<gene>
    <name evidence="1" type="ORF">TBRA_LOCUS16152</name>
</gene>
<proteinExistence type="predicted"/>
<reference evidence="1 2" key="1">
    <citation type="submission" date="2020-02" db="EMBL/GenBank/DDBJ databases">
        <authorList>
            <person name="Ferguson B K."/>
        </authorList>
    </citation>
    <scope>NUCLEOTIDE SEQUENCE [LARGE SCALE GENOMIC DNA]</scope>
</reference>
<keyword evidence="2" id="KW-1185">Reference proteome</keyword>
<sequence>MKCAFTGGFSRTARVNVKNIAGASSRTAAAASAGLCEPKSFSSLENNAHQTRVLAQAHPVALFATPRRSRSCSAAIGSSPLFMSCQVHGSDALERLRYHYGSRVIYVCMIIYAE</sequence>
<dbReference type="Proteomes" id="UP000479190">
    <property type="component" value="Unassembled WGS sequence"/>
</dbReference>